<dbReference type="AlphaFoldDB" id="A0A329MP94"/>
<keyword evidence="1" id="KW-1133">Transmembrane helix</keyword>
<organism evidence="2 3">
    <name type="scientific">Paenibacillus contaminans</name>
    <dbReference type="NCBI Taxonomy" id="450362"/>
    <lineage>
        <taxon>Bacteria</taxon>
        <taxon>Bacillati</taxon>
        <taxon>Bacillota</taxon>
        <taxon>Bacilli</taxon>
        <taxon>Bacillales</taxon>
        <taxon>Paenibacillaceae</taxon>
        <taxon>Paenibacillus</taxon>
    </lineage>
</organism>
<feature type="transmembrane region" description="Helical" evidence="1">
    <location>
        <begin position="48"/>
        <end position="68"/>
    </location>
</feature>
<keyword evidence="1" id="KW-0812">Transmembrane</keyword>
<dbReference type="EMBL" id="QMFB01000005">
    <property type="protein sequence ID" value="RAV21360.1"/>
    <property type="molecule type" value="Genomic_DNA"/>
</dbReference>
<name>A0A329MP94_9BACL</name>
<evidence type="ECO:0000313" key="2">
    <source>
        <dbReference type="EMBL" id="RAV21360.1"/>
    </source>
</evidence>
<evidence type="ECO:0000313" key="3">
    <source>
        <dbReference type="Proteomes" id="UP000250369"/>
    </source>
</evidence>
<feature type="transmembrane region" description="Helical" evidence="1">
    <location>
        <begin position="21"/>
        <end position="42"/>
    </location>
</feature>
<accession>A0A329MP94</accession>
<sequence>MQDKRRRRFILDRIYARWIGSIFTVIGVIGFFVQDLFGILHLHTAHNVFHLLIGITGIAASVLPGWALRYTQISGIAYLLLGILGFFVPELFGLMHLALSDNIVHLVFGALGTYIGFVLNTNQLVIQKKTA</sequence>
<keyword evidence="1" id="KW-0472">Membrane</keyword>
<dbReference type="Pfam" id="PF14325">
    <property type="entry name" value="DUF4383"/>
    <property type="match status" value="1"/>
</dbReference>
<feature type="transmembrane region" description="Helical" evidence="1">
    <location>
        <begin position="103"/>
        <end position="121"/>
    </location>
</feature>
<comment type="caution">
    <text evidence="2">The sequence shown here is derived from an EMBL/GenBank/DDBJ whole genome shotgun (WGS) entry which is preliminary data.</text>
</comment>
<keyword evidence="3" id="KW-1185">Reference proteome</keyword>
<feature type="transmembrane region" description="Helical" evidence="1">
    <location>
        <begin position="75"/>
        <end position="97"/>
    </location>
</feature>
<protein>
    <recommendedName>
        <fullName evidence="4">DUF4383 domain-containing protein</fullName>
    </recommendedName>
</protein>
<proteinExistence type="predicted"/>
<evidence type="ECO:0008006" key="4">
    <source>
        <dbReference type="Google" id="ProtNLM"/>
    </source>
</evidence>
<evidence type="ECO:0000256" key="1">
    <source>
        <dbReference type="SAM" id="Phobius"/>
    </source>
</evidence>
<gene>
    <name evidence="2" type="ORF">DQG23_11950</name>
</gene>
<reference evidence="2 3" key="1">
    <citation type="journal article" date="2009" name="Int. J. Syst. Evol. Microbiol.">
        <title>Paenibacillus contaminans sp. nov., isolated from a contaminated laboratory plate.</title>
        <authorList>
            <person name="Chou J.H."/>
            <person name="Lee J.H."/>
            <person name="Lin M.C."/>
            <person name="Chang P.S."/>
            <person name="Arun A.B."/>
            <person name="Young C.C."/>
            <person name="Chen W.M."/>
        </authorList>
    </citation>
    <scope>NUCLEOTIDE SEQUENCE [LARGE SCALE GENOMIC DNA]</scope>
    <source>
        <strain evidence="2 3">CKOBP-6</strain>
    </source>
</reference>
<dbReference type="Proteomes" id="UP000250369">
    <property type="component" value="Unassembled WGS sequence"/>
</dbReference>